<dbReference type="PANTHER" id="PTHR32183:SF6">
    <property type="entry name" value="CYSTEINE SULFINATE DESULFINASE_CYSTEINE DESULFURASE AND RELATED ENZYMES"/>
    <property type="match status" value="1"/>
</dbReference>
<reference evidence="5 6" key="1">
    <citation type="journal article" date="2023" name="Int. J. Syst. Evol. Microbiol.">
        <title>Winogradskyella bathintestinalis sp. nov., isolated from the intestine of the deep-sea loosejaw dragonfish, Malacosteus niger.</title>
        <authorList>
            <person name="Uniacke-Lowe S."/>
            <person name="Johnson C.N."/>
            <person name="Stanton C."/>
            <person name="Hill C."/>
            <person name="Ross P."/>
        </authorList>
    </citation>
    <scope>NUCLEOTIDE SEQUENCE [LARGE SCALE GENOMIC DNA]</scope>
    <source>
        <strain evidence="5 6">APC 3343</strain>
    </source>
</reference>
<dbReference type="PROSITE" id="PS51585">
    <property type="entry name" value="SAM_MT_TPMT"/>
    <property type="match status" value="1"/>
</dbReference>
<comment type="caution">
    <text evidence="5">The sequence shown here is derived from an EMBL/GenBank/DDBJ whole genome shotgun (WGS) entry which is preliminary data.</text>
</comment>
<keyword evidence="3" id="KW-0808">Transferase</keyword>
<gene>
    <name evidence="5" type="ORF">QMA06_11375</name>
</gene>
<keyword evidence="1" id="KW-0597">Phosphoprotein</keyword>
<name>A0ABT7ZWF0_9FLAO</name>
<evidence type="ECO:0000313" key="6">
    <source>
        <dbReference type="Proteomes" id="UP001231197"/>
    </source>
</evidence>
<dbReference type="InterPro" id="IPR008854">
    <property type="entry name" value="TPMT"/>
</dbReference>
<organism evidence="5 6">
    <name type="scientific">Winogradskyella bathintestinalis</name>
    <dbReference type="NCBI Taxonomy" id="3035208"/>
    <lineage>
        <taxon>Bacteria</taxon>
        <taxon>Pseudomonadati</taxon>
        <taxon>Bacteroidota</taxon>
        <taxon>Flavobacteriia</taxon>
        <taxon>Flavobacteriales</taxon>
        <taxon>Flavobacteriaceae</taxon>
        <taxon>Winogradskyella</taxon>
    </lineage>
</organism>
<dbReference type="InterPro" id="IPR029063">
    <property type="entry name" value="SAM-dependent_MTases_sf"/>
</dbReference>
<evidence type="ECO:0000313" key="5">
    <source>
        <dbReference type="EMBL" id="MDN3493326.1"/>
    </source>
</evidence>
<evidence type="ECO:0000256" key="3">
    <source>
        <dbReference type="ARBA" id="ARBA00022679"/>
    </source>
</evidence>
<keyword evidence="2 5" id="KW-0489">Methyltransferase</keyword>
<protein>
    <submittedName>
        <fullName evidence="5">Methyltransferase domain-containing protein</fullName>
    </submittedName>
</protein>
<dbReference type="GO" id="GO:0008168">
    <property type="term" value="F:methyltransferase activity"/>
    <property type="evidence" value="ECO:0007669"/>
    <property type="project" value="UniProtKB-KW"/>
</dbReference>
<sequence length="191" mass="22600">MKKEYWEHRYKRNETGWNIGYVSTPIKSYIEQIKDQSLKILIPGAGNSYEAEYLWNNGHKNVYVLDIAKQPLDNFRNRVPNFPESQLLNDDFFELNDTYDLIFEQTFFCALDPKLRKMYVEKMHQLLKPKGKIVGILFNFELTENGPPFGGILSTYEALFKPQFKIKVLEPSINSIKERQGKELFFIFERL</sequence>
<dbReference type="Pfam" id="PF05724">
    <property type="entry name" value="TPMT"/>
    <property type="match status" value="1"/>
</dbReference>
<dbReference type="SUPFAM" id="SSF53335">
    <property type="entry name" value="S-adenosyl-L-methionine-dependent methyltransferases"/>
    <property type="match status" value="1"/>
</dbReference>
<dbReference type="Proteomes" id="UP001231197">
    <property type="component" value="Unassembled WGS sequence"/>
</dbReference>
<evidence type="ECO:0000256" key="1">
    <source>
        <dbReference type="ARBA" id="ARBA00022553"/>
    </source>
</evidence>
<dbReference type="EMBL" id="JASDDK010000004">
    <property type="protein sequence ID" value="MDN3493326.1"/>
    <property type="molecule type" value="Genomic_DNA"/>
</dbReference>
<dbReference type="CDD" id="cd02440">
    <property type="entry name" value="AdoMet_MTases"/>
    <property type="match status" value="1"/>
</dbReference>
<accession>A0ABT7ZWF0</accession>
<dbReference type="RefSeq" id="WP_290206984.1">
    <property type="nucleotide sequence ID" value="NZ_JASDDK010000004.1"/>
</dbReference>
<dbReference type="GO" id="GO:0032259">
    <property type="term" value="P:methylation"/>
    <property type="evidence" value="ECO:0007669"/>
    <property type="project" value="UniProtKB-KW"/>
</dbReference>
<evidence type="ECO:0000256" key="2">
    <source>
        <dbReference type="ARBA" id="ARBA00022603"/>
    </source>
</evidence>
<dbReference type="Gene3D" id="3.40.50.150">
    <property type="entry name" value="Vaccinia Virus protein VP39"/>
    <property type="match status" value="1"/>
</dbReference>
<keyword evidence="6" id="KW-1185">Reference proteome</keyword>
<keyword evidence="4" id="KW-0949">S-adenosyl-L-methionine</keyword>
<dbReference type="PANTHER" id="PTHR32183">
    <property type="match status" value="1"/>
</dbReference>
<proteinExistence type="predicted"/>
<evidence type="ECO:0000256" key="4">
    <source>
        <dbReference type="ARBA" id="ARBA00022691"/>
    </source>
</evidence>